<evidence type="ECO:0000256" key="7">
    <source>
        <dbReference type="ARBA" id="ARBA00023136"/>
    </source>
</evidence>
<keyword evidence="2" id="KW-1003">Cell membrane</keyword>
<comment type="subcellular location">
    <subcellularLocation>
        <location evidence="1">Cell membrane</location>
        <topology evidence="1">Multi-pass membrane protein</topology>
    </subcellularLocation>
</comment>
<feature type="transmembrane region" description="Helical" evidence="8">
    <location>
        <begin position="329"/>
        <end position="346"/>
    </location>
</feature>
<dbReference type="GO" id="GO:0016757">
    <property type="term" value="F:glycosyltransferase activity"/>
    <property type="evidence" value="ECO:0007669"/>
    <property type="project" value="UniProtKB-KW"/>
</dbReference>
<keyword evidence="7 8" id="KW-0472">Membrane</keyword>
<dbReference type="EC" id="2.4.-.-" evidence="10"/>
<feature type="transmembrane region" description="Helical" evidence="8">
    <location>
        <begin position="352"/>
        <end position="369"/>
    </location>
</feature>
<accession>A0ABT9G6R6</accession>
<evidence type="ECO:0000256" key="3">
    <source>
        <dbReference type="ARBA" id="ARBA00022676"/>
    </source>
</evidence>
<evidence type="ECO:0000256" key="4">
    <source>
        <dbReference type="ARBA" id="ARBA00022679"/>
    </source>
</evidence>
<evidence type="ECO:0000259" key="9">
    <source>
        <dbReference type="Pfam" id="PF13231"/>
    </source>
</evidence>
<dbReference type="Pfam" id="PF13231">
    <property type="entry name" value="PMT_2"/>
    <property type="match status" value="1"/>
</dbReference>
<gene>
    <name evidence="10" type="ORF">Q8X39_15795</name>
</gene>
<sequence length="571" mass="61212">MSRAHRRVFLVWALAALALQLFGLGTLPLFDVDEGAFSEATRELLSSGDWGHTTLNGEDRFDKPILVYWLQAASAALFGLDEFAVRLPSALAAWLWAVFVAHVVAHRMSPPGGTPDLRAGLAAGSVLLTSLGVALIGRAATADALLNLWLALATLSLWTALRDLAPGLDDTRQRSGRRALRLAALWIALGLLTKGPVAVLVPGAAVGLWCLSAGWMDRPDDRSTGHRAGIAARAWQRLRPLLSDAWAWAVLVGVAAPWYAYALHRHGMAFVDGFLWRHNLQRYGGTLEGHGGAWFYYLLLLPLLMLPWSALLVPVLARLRTRWRDPAERYLLLWAGFVLVFFSASGTKLPHYVLYGLTPLAILAGRALTEPAVPAETRSQRIGQAGLALGFLLLPLGVLWASDLAQGHIAASTRPAEALHALLLAGPGLLSGEAGRTLAIGAAVLGLLLGGASWAGRRSPLRPAAPLLAAALLVLGLTQLLLPWWAERLQGPVKTLAGIARTQQPGRVAVQWGLHQPSFAFYLGQPAPRRAPEAGELALVRADRLDALQAEPGLHVIARAPGYLLIGRDAP</sequence>
<comment type="caution">
    <text evidence="10">The sequence shown here is derived from an EMBL/GenBank/DDBJ whole genome shotgun (WGS) entry which is preliminary data.</text>
</comment>
<feature type="transmembrane region" description="Helical" evidence="8">
    <location>
        <begin position="381"/>
        <end position="401"/>
    </location>
</feature>
<dbReference type="PANTHER" id="PTHR33908">
    <property type="entry name" value="MANNOSYLTRANSFERASE YKCB-RELATED"/>
    <property type="match status" value="1"/>
</dbReference>
<proteinExistence type="predicted"/>
<dbReference type="InterPro" id="IPR038731">
    <property type="entry name" value="RgtA/B/C-like"/>
</dbReference>
<feature type="domain" description="Glycosyltransferase RgtA/B/C/D-like" evidence="9">
    <location>
        <begin position="62"/>
        <end position="209"/>
    </location>
</feature>
<keyword evidence="11" id="KW-1185">Reference proteome</keyword>
<evidence type="ECO:0000256" key="6">
    <source>
        <dbReference type="ARBA" id="ARBA00022989"/>
    </source>
</evidence>
<feature type="transmembrane region" description="Helical" evidence="8">
    <location>
        <begin position="144"/>
        <end position="161"/>
    </location>
</feature>
<dbReference type="InterPro" id="IPR050297">
    <property type="entry name" value="LipidA_mod_glycosyltrf_83"/>
</dbReference>
<feature type="transmembrane region" description="Helical" evidence="8">
    <location>
        <begin position="467"/>
        <end position="486"/>
    </location>
</feature>
<evidence type="ECO:0000256" key="8">
    <source>
        <dbReference type="SAM" id="Phobius"/>
    </source>
</evidence>
<keyword evidence="4 10" id="KW-0808">Transferase</keyword>
<keyword evidence="5 8" id="KW-0812">Transmembrane</keyword>
<evidence type="ECO:0000256" key="5">
    <source>
        <dbReference type="ARBA" id="ARBA00022692"/>
    </source>
</evidence>
<protein>
    <submittedName>
        <fullName evidence="10">Glycosyltransferase family 39 protein</fullName>
        <ecNumber evidence="10">2.4.-.-</ecNumber>
    </submittedName>
</protein>
<evidence type="ECO:0000256" key="1">
    <source>
        <dbReference type="ARBA" id="ARBA00004651"/>
    </source>
</evidence>
<name>A0ABT9G6R6_LEPDI</name>
<keyword evidence="6 8" id="KW-1133">Transmembrane helix</keyword>
<feature type="transmembrane region" description="Helical" evidence="8">
    <location>
        <begin position="181"/>
        <end position="211"/>
    </location>
</feature>
<feature type="transmembrane region" description="Helical" evidence="8">
    <location>
        <begin position="294"/>
        <end position="317"/>
    </location>
</feature>
<evidence type="ECO:0000313" key="10">
    <source>
        <dbReference type="EMBL" id="MDP4302100.1"/>
    </source>
</evidence>
<organism evidence="10 11">
    <name type="scientific">Leptothrix discophora</name>
    <dbReference type="NCBI Taxonomy" id="89"/>
    <lineage>
        <taxon>Bacteria</taxon>
        <taxon>Pseudomonadati</taxon>
        <taxon>Pseudomonadota</taxon>
        <taxon>Betaproteobacteria</taxon>
        <taxon>Burkholderiales</taxon>
        <taxon>Sphaerotilaceae</taxon>
        <taxon>Leptothrix</taxon>
    </lineage>
</organism>
<dbReference type="Proteomes" id="UP001235760">
    <property type="component" value="Unassembled WGS sequence"/>
</dbReference>
<evidence type="ECO:0000313" key="11">
    <source>
        <dbReference type="Proteomes" id="UP001235760"/>
    </source>
</evidence>
<dbReference type="EMBL" id="JAUZEE010000009">
    <property type="protein sequence ID" value="MDP4302100.1"/>
    <property type="molecule type" value="Genomic_DNA"/>
</dbReference>
<keyword evidence="3 10" id="KW-0328">Glycosyltransferase</keyword>
<feature type="transmembrane region" description="Helical" evidence="8">
    <location>
        <begin position="437"/>
        <end position="455"/>
    </location>
</feature>
<feature type="transmembrane region" description="Helical" evidence="8">
    <location>
        <begin position="117"/>
        <end position="137"/>
    </location>
</feature>
<evidence type="ECO:0000256" key="2">
    <source>
        <dbReference type="ARBA" id="ARBA00022475"/>
    </source>
</evidence>
<dbReference type="PANTHER" id="PTHR33908:SF3">
    <property type="entry name" value="UNDECAPRENYL PHOSPHATE-ALPHA-4-AMINO-4-DEOXY-L-ARABINOSE ARABINOSYL TRANSFERASE"/>
    <property type="match status" value="1"/>
</dbReference>
<feature type="transmembrane region" description="Helical" evidence="8">
    <location>
        <begin position="87"/>
        <end position="105"/>
    </location>
</feature>
<reference evidence="10 11" key="1">
    <citation type="submission" date="2023-08" db="EMBL/GenBank/DDBJ databases">
        <authorList>
            <person name="Roldan D.M."/>
            <person name="Menes R.J."/>
        </authorList>
    </citation>
    <scope>NUCLEOTIDE SEQUENCE [LARGE SCALE GENOMIC DNA]</scope>
    <source>
        <strain evidence="10 11">CCM 2812</strain>
    </source>
</reference>
<dbReference type="RefSeq" id="WP_305750642.1">
    <property type="nucleotide sequence ID" value="NZ_JAUZEE010000009.1"/>
</dbReference>